<dbReference type="InterPro" id="IPR015590">
    <property type="entry name" value="Aldehyde_DH_dom"/>
</dbReference>
<organism evidence="7">
    <name type="scientific">Streptomyces sp. SID14436</name>
    <dbReference type="NCBI Taxonomy" id="2706070"/>
    <lineage>
        <taxon>Bacteria</taxon>
        <taxon>Bacillati</taxon>
        <taxon>Actinomycetota</taxon>
        <taxon>Actinomycetes</taxon>
        <taxon>Kitasatosporales</taxon>
        <taxon>Streptomycetaceae</taxon>
        <taxon>Streptomyces</taxon>
    </lineage>
</organism>
<dbReference type="SUPFAM" id="SSF53720">
    <property type="entry name" value="ALDH-like"/>
    <property type="match status" value="1"/>
</dbReference>
<feature type="compositionally biased region" description="Low complexity" evidence="5">
    <location>
        <begin position="19"/>
        <end position="28"/>
    </location>
</feature>
<dbReference type="InterPro" id="IPR016163">
    <property type="entry name" value="Ald_DH_C"/>
</dbReference>
<dbReference type="Gene3D" id="3.40.605.10">
    <property type="entry name" value="Aldehyde Dehydrogenase, Chain A, domain 1"/>
    <property type="match status" value="1"/>
</dbReference>
<name>A0A6G3QYN9_9ACTN</name>
<dbReference type="InterPro" id="IPR016161">
    <property type="entry name" value="Ald_DH/histidinol_DH"/>
</dbReference>
<dbReference type="InterPro" id="IPR029510">
    <property type="entry name" value="Ald_DH_CS_GLU"/>
</dbReference>
<gene>
    <name evidence="7" type="ORF">G3I53_21870</name>
</gene>
<dbReference type="FunFam" id="3.40.605.10:FF:000001">
    <property type="entry name" value="Aldehyde dehydrogenase 1"/>
    <property type="match status" value="1"/>
</dbReference>
<dbReference type="EMBL" id="JAAGMD010000624">
    <property type="protein sequence ID" value="NEA88609.1"/>
    <property type="molecule type" value="Genomic_DNA"/>
</dbReference>
<dbReference type="PROSITE" id="PS00687">
    <property type="entry name" value="ALDEHYDE_DEHYDR_GLU"/>
    <property type="match status" value="1"/>
</dbReference>
<feature type="domain" description="Aldehyde dehydrogenase" evidence="6">
    <location>
        <begin position="60"/>
        <end position="516"/>
    </location>
</feature>
<comment type="caution">
    <text evidence="7">The sequence shown here is derived from an EMBL/GenBank/DDBJ whole genome shotgun (WGS) entry which is preliminary data.</text>
</comment>
<keyword evidence="2 4" id="KW-0560">Oxidoreductase</keyword>
<evidence type="ECO:0000256" key="4">
    <source>
        <dbReference type="RuleBase" id="RU003345"/>
    </source>
</evidence>
<feature type="region of interest" description="Disordered" evidence="5">
    <location>
        <begin position="1"/>
        <end position="28"/>
    </location>
</feature>
<dbReference type="InterPro" id="IPR016160">
    <property type="entry name" value="Ald_DH_CS_CYS"/>
</dbReference>
<sequence>MTATPAPHEQAVRDGASPAGTDEAARAAATRADLEKRFAGLALPTRIHLDGQDADAVDGATFDRVSPRDGTVIARVSAGGEKDIDRAVASARRAFESGVWSGRHPRERRAVLQRLARLIEEHAEELALLESVDMGKPYTDALAVDLRVTLQCLDFYAEAADKLYDEVAPTAPGTLATITREPLGVVGAVVPWNFPLMMAMWKIAPALAVGNAVVLKPAEQSPLTALRVARLATEAGLPDGILNVVPGFGPTAGAALGRHPDVDAITFTGSGEVGRLFLRYAADSNLKQVSLELGGKSPQVVMPDAPDLRVVARAVAGGIFFNQGEVCSAGSRLLVHRDIKDELLELVLEESRRTVVGDPLDPRTDVGALVESAHLDRVLGHLRGAAEDGARRLLGGERVLRETGGYYVEPTVFEAGPDMRIAREEVFGPVLSVLSFDDEEDAIALANGTDYGLAAAVWTRDLSTAHRMSRALRAGTVWVNCFDESDITVPFGGYGQSGFGRDKSLHALEKYTQLKSTWIKL</sequence>
<evidence type="ECO:0000259" key="6">
    <source>
        <dbReference type="Pfam" id="PF00171"/>
    </source>
</evidence>
<dbReference type="FunFam" id="3.40.309.10:FF:000012">
    <property type="entry name" value="Betaine aldehyde dehydrogenase"/>
    <property type="match status" value="1"/>
</dbReference>
<dbReference type="CDD" id="cd07112">
    <property type="entry name" value="ALDH_GABALDH-PuuC"/>
    <property type="match status" value="1"/>
</dbReference>
<dbReference type="Gene3D" id="3.40.309.10">
    <property type="entry name" value="Aldehyde Dehydrogenase, Chain A, domain 2"/>
    <property type="match status" value="1"/>
</dbReference>
<reference evidence="7" key="1">
    <citation type="submission" date="2020-01" db="EMBL/GenBank/DDBJ databases">
        <title>Insect and environment-associated Actinomycetes.</title>
        <authorList>
            <person name="Currrie C."/>
            <person name="Chevrette M."/>
            <person name="Carlson C."/>
            <person name="Stubbendieck R."/>
            <person name="Wendt-Pienkowski E."/>
        </authorList>
    </citation>
    <scope>NUCLEOTIDE SEQUENCE</scope>
    <source>
        <strain evidence="7">SID14436</strain>
    </source>
</reference>
<dbReference type="RefSeq" id="WP_164337873.1">
    <property type="nucleotide sequence ID" value="NZ_JAAGMD010000624.1"/>
</dbReference>
<dbReference type="Pfam" id="PF00171">
    <property type="entry name" value="Aldedh"/>
    <property type="match status" value="1"/>
</dbReference>
<evidence type="ECO:0000256" key="2">
    <source>
        <dbReference type="ARBA" id="ARBA00023002"/>
    </source>
</evidence>
<dbReference type="PANTHER" id="PTHR11699">
    <property type="entry name" value="ALDEHYDE DEHYDROGENASE-RELATED"/>
    <property type="match status" value="1"/>
</dbReference>
<accession>A0A6G3QYN9</accession>
<evidence type="ECO:0000256" key="3">
    <source>
        <dbReference type="PROSITE-ProRule" id="PRU10007"/>
    </source>
</evidence>
<dbReference type="InterPro" id="IPR016162">
    <property type="entry name" value="Ald_DH_N"/>
</dbReference>
<feature type="active site" evidence="3">
    <location>
        <position position="292"/>
    </location>
</feature>
<dbReference type="PROSITE" id="PS00070">
    <property type="entry name" value="ALDEHYDE_DEHYDR_CYS"/>
    <property type="match status" value="1"/>
</dbReference>
<evidence type="ECO:0000313" key="7">
    <source>
        <dbReference type="EMBL" id="NEA88609.1"/>
    </source>
</evidence>
<proteinExistence type="inferred from homology"/>
<evidence type="ECO:0000256" key="1">
    <source>
        <dbReference type="ARBA" id="ARBA00009986"/>
    </source>
</evidence>
<evidence type="ECO:0000256" key="5">
    <source>
        <dbReference type="SAM" id="MobiDB-lite"/>
    </source>
</evidence>
<dbReference type="AlphaFoldDB" id="A0A6G3QYN9"/>
<comment type="similarity">
    <text evidence="1 4">Belongs to the aldehyde dehydrogenase family.</text>
</comment>
<protein>
    <submittedName>
        <fullName evidence="7">Aldehyde dehydrogenase</fullName>
    </submittedName>
</protein>
<dbReference type="GO" id="GO:0016620">
    <property type="term" value="F:oxidoreductase activity, acting on the aldehyde or oxo group of donors, NAD or NADP as acceptor"/>
    <property type="evidence" value="ECO:0007669"/>
    <property type="project" value="InterPro"/>
</dbReference>